<dbReference type="GO" id="GO:0005524">
    <property type="term" value="F:ATP binding"/>
    <property type="evidence" value="ECO:0007669"/>
    <property type="project" value="UniProtKB-KW"/>
</dbReference>
<feature type="binding site" evidence="1">
    <location>
        <position position="66"/>
    </location>
    <ligand>
        <name>ATP</name>
        <dbReference type="ChEBI" id="CHEBI:30616"/>
    </ligand>
</feature>
<dbReference type="PANTHER" id="PTHR12450">
    <property type="entry name" value="DENTIN MATRIX PROTEIN 4 PROTEIN FAM20"/>
    <property type="match status" value="1"/>
</dbReference>
<evidence type="ECO:0000313" key="2">
    <source>
        <dbReference type="EnsemblMetazoa" id="SMAR013493-PA"/>
    </source>
</evidence>
<organism evidence="2 3">
    <name type="scientific">Strigamia maritima</name>
    <name type="common">European centipede</name>
    <name type="synonym">Geophilus maritimus</name>
    <dbReference type="NCBI Taxonomy" id="126957"/>
    <lineage>
        <taxon>Eukaryota</taxon>
        <taxon>Metazoa</taxon>
        <taxon>Ecdysozoa</taxon>
        <taxon>Arthropoda</taxon>
        <taxon>Myriapoda</taxon>
        <taxon>Chilopoda</taxon>
        <taxon>Pleurostigmophora</taxon>
        <taxon>Geophilomorpha</taxon>
        <taxon>Linotaeniidae</taxon>
        <taxon>Strigamia</taxon>
    </lineage>
</organism>
<accession>T1JI12</accession>
<dbReference type="STRING" id="126957.T1JI12"/>
<protein>
    <submittedName>
        <fullName evidence="2">Uncharacterized protein</fullName>
    </submittedName>
</protein>
<feature type="binding site" evidence="1">
    <location>
        <position position="82"/>
    </location>
    <ligand>
        <name>ATP</name>
        <dbReference type="ChEBI" id="CHEBI:30616"/>
    </ligand>
</feature>
<reference evidence="2" key="2">
    <citation type="submission" date="2015-02" db="UniProtKB">
        <authorList>
            <consortium name="EnsemblMetazoa"/>
        </authorList>
    </citation>
    <scope>IDENTIFICATION</scope>
</reference>
<dbReference type="InterPro" id="IPR024869">
    <property type="entry name" value="FAM20"/>
</dbReference>
<dbReference type="Proteomes" id="UP000014500">
    <property type="component" value="Unassembled WGS sequence"/>
</dbReference>
<dbReference type="EMBL" id="JH430223">
    <property type="status" value="NOT_ANNOTATED_CDS"/>
    <property type="molecule type" value="Genomic_DNA"/>
</dbReference>
<keyword evidence="1" id="KW-0067">ATP-binding</keyword>
<proteinExistence type="predicted"/>
<evidence type="ECO:0000313" key="3">
    <source>
        <dbReference type="Proteomes" id="UP000014500"/>
    </source>
</evidence>
<sequence>MHAALTFTVYDQLRDFSHNASNWETFHINIKKYELYSKDNSGIKGVLHDMAIQKIVHIVQKEGGTQLKLIIEFAGEGKALFKPMR</sequence>
<keyword evidence="3" id="KW-1185">Reference proteome</keyword>
<dbReference type="PANTHER" id="PTHR12450:SF22">
    <property type="entry name" value="EXTRACELLULAR SERINE_THREONINE PROTEIN CG31145"/>
    <property type="match status" value="1"/>
</dbReference>
<evidence type="ECO:0000256" key="1">
    <source>
        <dbReference type="PIRSR" id="PIRSR624869-2"/>
    </source>
</evidence>
<dbReference type="AlphaFoldDB" id="T1JI12"/>
<name>T1JI12_STRMM</name>
<reference evidence="3" key="1">
    <citation type="submission" date="2011-05" db="EMBL/GenBank/DDBJ databases">
        <authorList>
            <person name="Richards S.R."/>
            <person name="Qu J."/>
            <person name="Jiang H."/>
            <person name="Jhangiani S.N."/>
            <person name="Agravi P."/>
            <person name="Goodspeed R."/>
            <person name="Gross S."/>
            <person name="Mandapat C."/>
            <person name="Jackson L."/>
            <person name="Mathew T."/>
            <person name="Pu L."/>
            <person name="Thornton R."/>
            <person name="Saada N."/>
            <person name="Wilczek-Boney K.B."/>
            <person name="Lee S."/>
            <person name="Kovar C."/>
            <person name="Wu Y."/>
            <person name="Scherer S.E."/>
            <person name="Worley K.C."/>
            <person name="Muzny D.M."/>
            <person name="Gibbs R."/>
        </authorList>
    </citation>
    <scope>NUCLEOTIDE SEQUENCE</scope>
    <source>
        <strain evidence="3">Brora</strain>
    </source>
</reference>
<dbReference type="GO" id="GO:0005794">
    <property type="term" value="C:Golgi apparatus"/>
    <property type="evidence" value="ECO:0007669"/>
    <property type="project" value="TreeGrafter"/>
</dbReference>
<dbReference type="eggNOG" id="ENOG502T19B">
    <property type="taxonomic scope" value="Eukaryota"/>
</dbReference>
<keyword evidence="1" id="KW-0547">Nucleotide-binding</keyword>
<dbReference type="EnsemblMetazoa" id="SMAR013493-RA">
    <property type="protein sequence ID" value="SMAR013493-PA"/>
    <property type="gene ID" value="SMAR013493"/>
</dbReference>
<dbReference type="GO" id="GO:0004674">
    <property type="term" value="F:protein serine/threonine kinase activity"/>
    <property type="evidence" value="ECO:0007669"/>
    <property type="project" value="TreeGrafter"/>
</dbReference>
<dbReference type="HOGENOM" id="CLU_2515503_0_0_1"/>